<evidence type="ECO:0000256" key="3">
    <source>
        <dbReference type="ARBA" id="ARBA00022801"/>
    </source>
</evidence>
<dbReference type="EC" id="3.1.3.48" evidence="2"/>
<proteinExistence type="inferred from homology"/>
<dbReference type="EMBL" id="SMTG01000004">
    <property type="protein sequence ID" value="TDK30882.1"/>
    <property type="molecule type" value="Genomic_DNA"/>
</dbReference>
<comment type="similarity">
    <text evidence="1">Belongs to the low molecular weight phosphotyrosine protein phosphatase family.</text>
</comment>
<dbReference type="PRINTS" id="PR00719">
    <property type="entry name" value="LMWPTPASE"/>
</dbReference>
<keyword evidence="9" id="KW-1185">Reference proteome</keyword>
<dbReference type="InterPro" id="IPR017867">
    <property type="entry name" value="Tyr_phospatase_low_mol_wt"/>
</dbReference>
<comment type="catalytic activity">
    <reaction evidence="5">
        <text>O-phospho-L-tyrosyl-[protein] + H2O = L-tyrosyl-[protein] + phosphate</text>
        <dbReference type="Rhea" id="RHEA:10684"/>
        <dbReference type="Rhea" id="RHEA-COMP:10136"/>
        <dbReference type="Rhea" id="RHEA-COMP:20101"/>
        <dbReference type="ChEBI" id="CHEBI:15377"/>
        <dbReference type="ChEBI" id="CHEBI:43474"/>
        <dbReference type="ChEBI" id="CHEBI:46858"/>
        <dbReference type="ChEBI" id="CHEBI:61978"/>
        <dbReference type="EC" id="3.1.3.48"/>
    </reaction>
</comment>
<evidence type="ECO:0000313" key="8">
    <source>
        <dbReference type="EMBL" id="TDK30882.1"/>
    </source>
</evidence>
<gene>
    <name evidence="8" type="ORF">E2F49_11115</name>
</gene>
<dbReference type="PANTHER" id="PTHR11717:SF31">
    <property type="entry name" value="LOW MOLECULAR WEIGHT PROTEIN-TYROSINE-PHOSPHATASE ETP-RELATED"/>
    <property type="match status" value="1"/>
</dbReference>
<dbReference type="PANTHER" id="PTHR11717">
    <property type="entry name" value="LOW MOLECULAR WEIGHT PROTEIN TYROSINE PHOSPHATASE"/>
    <property type="match status" value="1"/>
</dbReference>
<accession>A0A4R5U9E3</accession>
<feature type="domain" description="Phosphotyrosine protein phosphatase I" evidence="7">
    <location>
        <begin position="3"/>
        <end position="142"/>
    </location>
</feature>
<dbReference type="SMART" id="SM00226">
    <property type="entry name" value="LMWPc"/>
    <property type="match status" value="1"/>
</dbReference>
<dbReference type="SUPFAM" id="SSF52788">
    <property type="entry name" value="Phosphotyrosine protein phosphatases I"/>
    <property type="match status" value="1"/>
</dbReference>
<evidence type="ECO:0000256" key="4">
    <source>
        <dbReference type="ARBA" id="ARBA00022912"/>
    </source>
</evidence>
<organism evidence="8 9">
    <name type="scientific">Luteimonas terrae</name>
    <dbReference type="NCBI Taxonomy" id="1530191"/>
    <lineage>
        <taxon>Bacteria</taxon>
        <taxon>Pseudomonadati</taxon>
        <taxon>Pseudomonadota</taxon>
        <taxon>Gammaproteobacteria</taxon>
        <taxon>Lysobacterales</taxon>
        <taxon>Lysobacteraceae</taxon>
        <taxon>Luteimonas</taxon>
    </lineage>
</organism>
<keyword evidence="3" id="KW-0378">Hydrolase</keyword>
<dbReference type="CDD" id="cd16343">
    <property type="entry name" value="LMWPTP"/>
    <property type="match status" value="1"/>
</dbReference>
<dbReference type="InterPro" id="IPR036196">
    <property type="entry name" value="Ptyr_pPase_sf"/>
</dbReference>
<feature type="active site" evidence="6">
    <location>
        <position position="15"/>
    </location>
</feature>
<dbReference type="AlphaFoldDB" id="A0A4R5U9E3"/>
<feature type="active site" description="Nucleophile" evidence="6">
    <location>
        <position position="9"/>
    </location>
</feature>
<reference evidence="8 9" key="1">
    <citation type="submission" date="2019-03" db="EMBL/GenBank/DDBJ databases">
        <title>Luteimonas zhaokaii sp.nov., isolated from the rectal contents of Plateau pika in Yushu, Qinghai Province, China.</title>
        <authorList>
            <person name="Zhang G."/>
        </authorList>
    </citation>
    <scope>NUCLEOTIDE SEQUENCE [LARGE SCALE GENOMIC DNA]</scope>
    <source>
        <strain evidence="8 9">THG-MD21</strain>
    </source>
</reference>
<dbReference type="Pfam" id="PF01451">
    <property type="entry name" value="LMWPc"/>
    <property type="match status" value="1"/>
</dbReference>
<comment type="caution">
    <text evidence="8">The sequence shown here is derived from an EMBL/GenBank/DDBJ whole genome shotgun (WGS) entry which is preliminary data.</text>
</comment>
<feature type="active site" description="Proton donor" evidence="6">
    <location>
        <position position="116"/>
    </location>
</feature>
<dbReference type="InterPro" id="IPR050438">
    <property type="entry name" value="LMW_PTPase"/>
</dbReference>
<evidence type="ECO:0000256" key="1">
    <source>
        <dbReference type="ARBA" id="ARBA00011063"/>
    </source>
</evidence>
<name>A0A4R5U9E3_9GAMM</name>
<evidence type="ECO:0000256" key="5">
    <source>
        <dbReference type="ARBA" id="ARBA00051722"/>
    </source>
</evidence>
<evidence type="ECO:0000313" key="9">
    <source>
        <dbReference type="Proteomes" id="UP000295543"/>
    </source>
</evidence>
<dbReference type="OrthoDB" id="9784339at2"/>
<keyword evidence="4" id="KW-0904">Protein phosphatase</keyword>
<dbReference type="RefSeq" id="WP_133393938.1">
    <property type="nucleotide sequence ID" value="NZ_SMTG01000004.1"/>
</dbReference>
<evidence type="ECO:0000256" key="6">
    <source>
        <dbReference type="PIRSR" id="PIRSR617867-1"/>
    </source>
</evidence>
<dbReference type="InterPro" id="IPR023485">
    <property type="entry name" value="Ptyr_pPase"/>
</dbReference>
<dbReference type="Proteomes" id="UP000295543">
    <property type="component" value="Unassembled WGS sequence"/>
</dbReference>
<sequence length="144" mass="16044">MFRKILLVCIGNICRSPTAEIVLKDTLGPSFDVSSAGLQALVDRPVDPTAAELLRERGLDSDLHRARQLTPDLLGAADLVLVMERAHQARIVRDAPQASGKTLLLGKWRGDLEIPDPYRQQRPAFEHVLRLIDDSVAGWKPYLR</sequence>
<dbReference type="GO" id="GO:0004725">
    <property type="term" value="F:protein tyrosine phosphatase activity"/>
    <property type="evidence" value="ECO:0007669"/>
    <property type="project" value="UniProtKB-EC"/>
</dbReference>
<dbReference type="Gene3D" id="3.40.50.2300">
    <property type="match status" value="1"/>
</dbReference>
<evidence type="ECO:0000259" key="7">
    <source>
        <dbReference type="SMART" id="SM00226"/>
    </source>
</evidence>
<evidence type="ECO:0000256" key="2">
    <source>
        <dbReference type="ARBA" id="ARBA00013064"/>
    </source>
</evidence>
<protein>
    <recommendedName>
        <fullName evidence="2">protein-tyrosine-phosphatase</fullName>
        <ecNumber evidence="2">3.1.3.48</ecNumber>
    </recommendedName>
</protein>